<organism evidence="2 3">
    <name type="scientific">Candidatus Uhrbacteria bacterium GW2011_GWD2_52_7</name>
    <dbReference type="NCBI Taxonomy" id="1618989"/>
    <lineage>
        <taxon>Bacteria</taxon>
        <taxon>Candidatus Uhriibacteriota</taxon>
    </lineage>
</organism>
<reference evidence="2 3" key="1">
    <citation type="journal article" date="2015" name="Nature">
        <title>rRNA introns, odd ribosomes, and small enigmatic genomes across a large radiation of phyla.</title>
        <authorList>
            <person name="Brown C.T."/>
            <person name="Hug L.A."/>
            <person name="Thomas B.C."/>
            <person name="Sharon I."/>
            <person name="Castelle C.J."/>
            <person name="Singh A."/>
            <person name="Wilkins M.J."/>
            <person name="Williams K.H."/>
            <person name="Banfield J.F."/>
        </authorList>
    </citation>
    <scope>NUCLEOTIDE SEQUENCE [LARGE SCALE GENOMIC DNA]</scope>
</reference>
<dbReference type="AlphaFoldDB" id="A0A0G1ZNW2"/>
<dbReference type="Proteomes" id="UP000034846">
    <property type="component" value="Unassembled WGS sequence"/>
</dbReference>
<name>A0A0G1ZNW2_9BACT</name>
<evidence type="ECO:0000313" key="3">
    <source>
        <dbReference type="Proteomes" id="UP000034846"/>
    </source>
</evidence>
<accession>A0A0G1ZNW2</accession>
<evidence type="ECO:0000313" key="2">
    <source>
        <dbReference type="EMBL" id="KKW29842.1"/>
    </source>
</evidence>
<gene>
    <name evidence="2" type="ORF">UY72_C0031G0004</name>
</gene>
<evidence type="ECO:0000256" key="1">
    <source>
        <dbReference type="SAM" id="MobiDB-lite"/>
    </source>
</evidence>
<comment type="caution">
    <text evidence="2">The sequence shown here is derived from an EMBL/GenBank/DDBJ whole genome shotgun (WGS) entry which is preliminary data.</text>
</comment>
<proteinExistence type="predicted"/>
<feature type="region of interest" description="Disordered" evidence="1">
    <location>
        <begin position="1"/>
        <end position="48"/>
    </location>
</feature>
<protein>
    <submittedName>
        <fullName evidence="2">Uncharacterized protein</fullName>
    </submittedName>
</protein>
<dbReference type="EMBL" id="LCRD01000031">
    <property type="protein sequence ID" value="KKW29842.1"/>
    <property type="molecule type" value="Genomic_DNA"/>
</dbReference>
<sequence length="227" mass="26326">MPQRPKQRSKQFDYQQSDARPERRPPRKPKKQGSLHIPKAHYENELSRDPDRFRRKVYAEMKLQLMTVEGKMERLLYLALLAHASTHISPLTGKPDFDRTIERNTRRRTMNMLRSVATTRLVLVRSENSGRKRGMIGVRRLMNNLRLSNNELAHVANIMRHESNQLGLNLPESVFDELNTFCAALDAEACPKHKPNPYAIRFGRVIISSTLRFLNELNERMLAAEAA</sequence>